<keyword evidence="9" id="KW-1185">Reference proteome</keyword>
<comment type="similarity">
    <text evidence="2 6">Belongs to the band 7/mec-2 family. HflC subfamily.</text>
</comment>
<accession>A0A2A4HXD8</accession>
<dbReference type="SMART" id="SM00244">
    <property type="entry name" value="PHB"/>
    <property type="match status" value="1"/>
</dbReference>
<evidence type="ECO:0000313" key="9">
    <source>
        <dbReference type="Proteomes" id="UP000218784"/>
    </source>
</evidence>
<dbReference type="EMBL" id="NWVD01000006">
    <property type="protein sequence ID" value="PCG08345.1"/>
    <property type="molecule type" value="Genomic_DNA"/>
</dbReference>
<dbReference type="PANTHER" id="PTHR42911">
    <property type="entry name" value="MODULATOR OF FTSH PROTEASE HFLC"/>
    <property type="match status" value="1"/>
</dbReference>
<dbReference type="Pfam" id="PF01145">
    <property type="entry name" value="Band_7"/>
    <property type="match status" value="1"/>
</dbReference>
<protein>
    <recommendedName>
        <fullName evidence="6">Protein HflC</fullName>
    </recommendedName>
</protein>
<organism evidence="8 9">
    <name type="scientific">Sphingomonas ginsenosidimutans</name>
    <dbReference type="NCBI Taxonomy" id="862134"/>
    <lineage>
        <taxon>Bacteria</taxon>
        <taxon>Pseudomonadati</taxon>
        <taxon>Pseudomonadota</taxon>
        <taxon>Alphaproteobacteria</taxon>
        <taxon>Sphingomonadales</taxon>
        <taxon>Sphingomonadaceae</taxon>
        <taxon>Sphingomonas</taxon>
    </lineage>
</organism>
<dbReference type="InterPro" id="IPR010200">
    <property type="entry name" value="HflC"/>
</dbReference>
<name>A0A2A4HXD8_9SPHN</name>
<evidence type="ECO:0000256" key="3">
    <source>
        <dbReference type="ARBA" id="ARBA00022692"/>
    </source>
</evidence>
<keyword evidence="8" id="KW-0645">Protease</keyword>
<evidence type="ECO:0000313" key="8">
    <source>
        <dbReference type="EMBL" id="PCG08345.1"/>
    </source>
</evidence>
<keyword evidence="8" id="KW-0378">Hydrolase</keyword>
<sequence length="292" mass="32267">MPHWFRHPIALGFAALIVAILAAATFAIVPETQQAVVLRLNNPIRLVNQWQPGQTIGNTGAGVIARIPFVDKIVWVDKRVLDADLDNTLVLSTDQLRLNVDAFARFRIVDPLKAVTSTGSTSNTEERVADQLRPLLGTALRNELGKVPFSVLLSPERGKVMDAIQASLQRYARQYGAEIVDVRIKHADLPEGSPLESALQRMRTARQQEANTIRAQGQKQAQIVRAEADAQAARVYADAFSKDADFYDFYRAMQSYRHTFGADGGPAPEGSTNIIMSPNNAYLREFNGRGRN</sequence>
<dbReference type="PIRSF" id="PIRSF005651">
    <property type="entry name" value="HflC"/>
    <property type="match status" value="1"/>
</dbReference>
<evidence type="ECO:0000256" key="1">
    <source>
        <dbReference type="ARBA" id="ARBA00004167"/>
    </source>
</evidence>
<comment type="subcellular location">
    <subcellularLocation>
        <location evidence="1">Membrane</location>
        <topology evidence="1">Single-pass membrane protein</topology>
    </subcellularLocation>
</comment>
<comment type="function">
    <text evidence="6">HflC and HflK could regulate a protease.</text>
</comment>
<evidence type="ECO:0000256" key="6">
    <source>
        <dbReference type="PIRNR" id="PIRNR005651"/>
    </source>
</evidence>
<keyword evidence="4" id="KW-1133">Transmembrane helix</keyword>
<evidence type="ECO:0000259" key="7">
    <source>
        <dbReference type="SMART" id="SM00244"/>
    </source>
</evidence>
<feature type="domain" description="Band 7" evidence="7">
    <location>
        <begin position="24"/>
        <end position="202"/>
    </location>
</feature>
<dbReference type="InterPro" id="IPR001107">
    <property type="entry name" value="Band_7"/>
</dbReference>
<dbReference type="InterPro" id="IPR036013">
    <property type="entry name" value="Band_7/SPFH_dom_sf"/>
</dbReference>
<dbReference type="CDD" id="cd03405">
    <property type="entry name" value="SPFH_HflC"/>
    <property type="match status" value="1"/>
</dbReference>
<dbReference type="Gene3D" id="3.30.479.30">
    <property type="entry name" value="Band 7 domain"/>
    <property type="match status" value="1"/>
</dbReference>
<gene>
    <name evidence="8" type="ORF">COA17_13295</name>
</gene>
<comment type="caution">
    <text evidence="8">The sequence shown here is derived from an EMBL/GenBank/DDBJ whole genome shotgun (WGS) entry which is preliminary data.</text>
</comment>
<dbReference type="SUPFAM" id="SSF117892">
    <property type="entry name" value="Band 7/SPFH domain"/>
    <property type="match status" value="1"/>
</dbReference>
<dbReference type="Proteomes" id="UP000218784">
    <property type="component" value="Unassembled WGS sequence"/>
</dbReference>
<evidence type="ECO:0000256" key="5">
    <source>
        <dbReference type="ARBA" id="ARBA00023136"/>
    </source>
</evidence>
<dbReference type="GO" id="GO:0008233">
    <property type="term" value="F:peptidase activity"/>
    <property type="evidence" value="ECO:0007669"/>
    <property type="project" value="UniProtKB-KW"/>
</dbReference>
<proteinExistence type="inferred from homology"/>
<dbReference type="AlphaFoldDB" id="A0A2A4HXD8"/>
<evidence type="ECO:0000256" key="4">
    <source>
        <dbReference type="ARBA" id="ARBA00022989"/>
    </source>
</evidence>
<keyword evidence="3" id="KW-0812">Transmembrane</keyword>
<dbReference type="GO" id="GO:0016020">
    <property type="term" value="C:membrane"/>
    <property type="evidence" value="ECO:0007669"/>
    <property type="project" value="UniProtKB-SubCell"/>
</dbReference>
<dbReference type="GO" id="GO:0006508">
    <property type="term" value="P:proteolysis"/>
    <property type="evidence" value="ECO:0007669"/>
    <property type="project" value="UniProtKB-KW"/>
</dbReference>
<keyword evidence="5" id="KW-0472">Membrane</keyword>
<dbReference type="RefSeq" id="WP_096613080.1">
    <property type="nucleotide sequence ID" value="NZ_NWVD01000006.1"/>
</dbReference>
<reference evidence="8 9" key="1">
    <citation type="submission" date="2017-09" db="EMBL/GenBank/DDBJ databases">
        <title>Sphingomonas ginsenosidimutans KACC 14949, whole genome shotgun sequence.</title>
        <authorList>
            <person name="Feng G."/>
            <person name="Zhu H."/>
        </authorList>
    </citation>
    <scope>NUCLEOTIDE SEQUENCE [LARGE SCALE GENOMIC DNA]</scope>
    <source>
        <strain evidence="8 9">KACC 14949</strain>
    </source>
</reference>
<evidence type="ECO:0000256" key="2">
    <source>
        <dbReference type="ARBA" id="ARBA00007862"/>
    </source>
</evidence>
<dbReference type="PANTHER" id="PTHR42911:SF1">
    <property type="entry name" value="MODULATOR OF FTSH PROTEASE HFLC"/>
    <property type="match status" value="1"/>
</dbReference>